<accession>A0A0N1PH72</accession>
<sequence length="49" mass="5743">MQPKDRILCRMLEKYARTSVKFQAKKLPGTFYKSNCYLTIQQPFVGVKS</sequence>
<keyword evidence="2" id="KW-1185">Reference proteome</keyword>
<protein>
    <submittedName>
        <fullName evidence="1">Uncharacterized protein</fullName>
    </submittedName>
</protein>
<name>A0A0N1PH72_PAPXU</name>
<organism evidence="1 2">
    <name type="scientific">Papilio xuthus</name>
    <name type="common">Asian swallowtail butterfly</name>
    <dbReference type="NCBI Taxonomy" id="66420"/>
    <lineage>
        <taxon>Eukaryota</taxon>
        <taxon>Metazoa</taxon>
        <taxon>Ecdysozoa</taxon>
        <taxon>Arthropoda</taxon>
        <taxon>Hexapoda</taxon>
        <taxon>Insecta</taxon>
        <taxon>Pterygota</taxon>
        <taxon>Neoptera</taxon>
        <taxon>Endopterygota</taxon>
        <taxon>Lepidoptera</taxon>
        <taxon>Glossata</taxon>
        <taxon>Ditrysia</taxon>
        <taxon>Papilionoidea</taxon>
        <taxon>Papilionidae</taxon>
        <taxon>Papilioninae</taxon>
        <taxon>Papilio</taxon>
    </lineage>
</organism>
<gene>
    <name evidence="1" type="ORF">RR46_00388</name>
</gene>
<evidence type="ECO:0000313" key="1">
    <source>
        <dbReference type="EMBL" id="KPJ03779.1"/>
    </source>
</evidence>
<dbReference type="Proteomes" id="UP000053268">
    <property type="component" value="Unassembled WGS sequence"/>
</dbReference>
<dbReference type="AlphaFoldDB" id="A0A0N1PH72"/>
<proteinExistence type="predicted"/>
<evidence type="ECO:0000313" key="2">
    <source>
        <dbReference type="Proteomes" id="UP000053268"/>
    </source>
</evidence>
<reference evidence="1 2" key="1">
    <citation type="journal article" date="2015" name="Nat. Commun.">
        <title>Outbred genome sequencing and CRISPR/Cas9 gene editing in butterflies.</title>
        <authorList>
            <person name="Li X."/>
            <person name="Fan D."/>
            <person name="Zhang W."/>
            <person name="Liu G."/>
            <person name="Zhang L."/>
            <person name="Zhao L."/>
            <person name="Fang X."/>
            <person name="Chen L."/>
            <person name="Dong Y."/>
            <person name="Chen Y."/>
            <person name="Ding Y."/>
            <person name="Zhao R."/>
            <person name="Feng M."/>
            <person name="Zhu Y."/>
            <person name="Feng Y."/>
            <person name="Jiang X."/>
            <person name="Zhu D."/>
            <person name="Xiang H."/>
            <person name="Feng X."/>
            <person name="Li S."/>
            <person name="Wang J."/>
            <person name="Zhang G."/>
            <person name="Kronforst M.R."/>
            <person name="Wang W."/>
        </authorList>
    </citation>
    <scope>NUCLEOTIDE SEQUENCE [LARGE SCALE GENOMIC DNA]</scope>
    <source>
        <strain evidence="1">Ya'a_city_454_Px</strain>
        <tissue evidence="1">Whole body</tissue>
    </source>
</reference>
<dbReference type="EMBL" id="KQ459128">
    <property type="protein sequence ID" value="KPJ03779.1"/>
    <property type="molecule type" value="Genomic_DNA"/>
</dbReference>